<dbReference type="EMBL" id="KL197745">
    <property type="protein sequence ID" value="KDQ51788.1"/>
    <property type="molecule type" value="Genomic_DNA"/>
</dbReference>
<accession>A0A067PA41</accession>
<evidence type="ECO:0000313" key="2">
    <source>
        <dbReference type="Proteomes" id="UP000027265"/>
    </source>
</evidence>
<proteinExistence type="predicted"/>
<gene>
    <name evidence="1" type="ORF">JAAARDRAFT_499449</name>
</gene>
<sequence>MAQSAEIRGFGGNILEGLRALLRIDCDYPLPLLTAEQFSTFAESLTLDVKYLSSRMFADPTAPEQLVRWTLSSFWSCAVWNIPMSIASPVPEADLQDLIDSFADAILSSWAEAESWRSYPSAQVNLEGPSPSHIVPGDTLSTLLVFKPDTISVRRRFILACMIFLVYQMRSQGQRWDASPWVGTSFDTPLRKCDRFSWVPSPRLLLLNRGFDLACHMFARTEFCRGLGDVPMLWCRNALLHWLQTGTLPNGAYPFDPTPHSPFGEILHYPRRPRESVRGIQEFIGRWNTMITSRFSLFPDNHPAPIAVNGDSTAFSALRILHTLANMVWIIVFSLGDDSRCLADIEDTTCLVAQLLLRWEEEHTCNAVFQVNIFPYASDLTLLCHLSSFEARWRPSTPTLLIYNYPGNPTTWSKCYCALPQSRSWKLSTSVKPKCF</sequence>
<dbReference type="HOGENOM" id="CLU_628601_0_0_1"/>
<dbReference type="InParanoid" id="A0A067PA41"/>
<name>A0A067PA41_9AGAM</name>
<dbReference type="Proteomes" id="UP000027265">
    <property type="component" value="Unassembled WGS sequence"/>
</dbReference>
<dbReference type="AlphaFoldDB" id="A0A067PA41"/>
<organism evidence="1 2">
    <name type="scientific">Jaapia argillacea MUCL 33604</name>
    <dbReference type="NCBI Taxonomy" id="933084"/>
    <lineage>
        <taxon>Eukaryota</taxon>
        <taxon>Fungi</taxon>
        <taxon>Dikarya</taxon>
        <taxon>Basidiomycota</taxon>
        <taxon>Agaricomycotina</taxon>
        <taxon>Agaricomycetes</taxon>
        <taxon>Agaricomycetidae</taxon>
        <taxon>Jaapiales</taxon>
        <taxon>Jaapiaceae</taxon>
        <taxon>Jaapia</taxon>
    </lineage>
</organism>
<keyword evidence="2" id="KW-1185">Reference proteome</keyword>
<reference evidence="2" key="1">
    <citation type="journal article" date="2014" name="Proc. Natl. Acad. Sci. U.S.A.">
        <title>Extensive sampling of basidiomycete genomes demonstrates inadequacy of the white-rot/brown-rot paradigm for wood decay fungi.</title>
        <authorList>
            <person name="Riley R."/>
            <person name="Salamov A.A."/>
            <person name="Brown D.W."/>
            <person name="Nagy L.G."/>
            <person name="Floudas D."/>
            <person name="Held B.W."/>
            <person name="Levasseur A."/>
            <person name="Lombard V."/>
            <person name="Morin E."/>
            <person name="Otillar R."/>
            <person name="Lindquist E.A."/>
            <person name="Sun H."/>
            <person name="LaButti K.M."/>
            <person name="Schmutz J."/>
            <person name="Jabbour D."/>
            <person name="Luo H."/>
            <person name="Baker S.E."/>
            <person name="Pisabarro A.G."/>
            <person name="Walton J.D."/>
            <person name="Blanchette R.A."/>
            <person name="Henrissat B."/>
            <person name="Martin F."/>
            <person name="Cullen D."/>
            <person name="Hibbett D.S."/>
            <person name="Grigoriev I.V."/>
        </authorList>
    </citation>
    <scope>NUCLEOTIDE SEQUENCE [LARGE SCALE GENOMIC DNA]</scope>
    <source>
        <strain evidence="2">MUCL 33604</strain>
    </source>
</reference>
<evidence type="ECO:0000313" key="1">
    <source>
        <dbReference type="EMBL" id="KDQ51788.1"/>
    </source>
</evidence>
<protein>
    <submittedName>
        <fullName evidence="1">Uncharacterized protein</fullName>
    </submittedName>
</protein>